<protein>
    <submittedName>
        <fullName evidence="1">Histidine phosphatase superfamily (Branch 1)</fullName>
    </submittedName>
</protein>
<accession>A0A1I5TM16</accession>
<dbReference type="EMBL" id="FOXS01000001">
    <property type="protein sequence ID" value="SFP84134.1"/>
    <property type="molecule type" value="Genomic_DNA"/>
</dbReference>
<dbReference type="SUPFAM" id="SSF53254">
    <property type="entry name" value="Phosphoglycerate mutase-like"/>
    <property type="match status" value="1"/>
</dbReference>
<reference evidence="2" key="1">
    <citation type="submission" date="2016-10" db="EMBL/GenBank/DDBJ databases">
        <authorList>
            <person name="Varghese N."/>
            <person name="Submissions S."/>
        </authorList>
    </citation>
    <scope>NUCLEOTIDE SEQUENCE [LARGE SCALE GENOMIC DNA]</scope>
    <source>
        <strain evidence="2">OR362-8,ATCC BAA-1266,JCM 13504</strain>
    </source>
</reference>
<keyword evidence="2" id="KW-1185">Reference proteome</keyword>
<dbReference type="OrthoDB" id="3296006at2"/>
<dbReference type="STRING" id="1227077.SAMN04515668_0527"/>
<evidence type="ECO:0000313" key="2">
    <source>
        <dbReference type="Proteomes" id="UP000199029"/>
    </source>
</evidence>
<organism evidence="1 2">
    <name type="scientific">Hymenobacter arizonensis</name>
    <name type="common">Siccationidurans arizonensis</name>
    <dbReference type="NCBI Taxonomy" id="1227077"/>
    <lineage>
        <taxon>Bacteria</taxon>
        <taxon>Pseudomonadati</taxon>
        <taxon>Bacteroidota</taxon>
        <taxon>Cytophagia</taxon>
        <taxon>Cytophagales</taxon>
        <taxon>Hymenobacteraceae</taxon>
        <taxon>Hymenobacter</taxon>
    </lineage>
</organism>
<sequence length="175" mass="19032">MRTLGFSWIFFLVGLLAVAAAVPAAKPPVTKVYIVRHAEKDLTPGLADPLLTPAGEARARALHQQLRRAKPAALFTTDTKRTRATLAPLAEATKLTPQVYDPRQQATLAEQIRRDYAGKTVVVVGHSNTLLPLVAALGAQAPLSEIKDEEYSYLFEVRIEGNGTPTVKMTQYGAR</sequence>
<dbReference type="Proteomes" id="UP000199029">
    <property type="component" value="Unassembled WGS sequence"/>
</dbReference>
<dbReference type="AlphaFoldDB" id="A0A1I5TM16"/>
<proteinExistence type="predicted"/>
<dbReference type="Gene3D" id="3.40.50.1240">
    <property type="entry name" value="Phosphoglycerate mutase-like"/>
    <property type="match status" value="1"/>
</dbReference>
<dbReference type="RefSeq" id="WP_092668655.1">
    <property type="nucleotide sequence ID" value="NZ_FOXS01000001.1"/>
</dbReference>
<dbReference type="SMART" id="SM00855">
    <property type="entry name" value="PGAM"/>
    <property type="match status" value="1"/>
</dbReference>
<name>A0A1I5TM16_HYMAR</name>
<dbReference type="Pfam" id="PF00300">
    <property type="entry name" value="His_Phos_1"/>
    <property type="match status" value="1"/>
</dbReference>
<dbReference type="InterPro" id="IPR013078">
    <property type="entry name" value="His_Pase_superF_clade-1"/>
</dbReference>
<dbReference type="CDD" id="cd07040">
    <property type="entry name" value="HP"/>
    <property type="match status" value="1"/>
</dbReference>
<evidence type="ECO:0000313" key="1">
    <source>
        <dbReference type="EMBL" id="SFP84134.1"/>
    </source>
</evidence>
<gene>
    <name evidence="1" type="ORF">SAMN04515668_0527</name>
</gene>
<dbReference type="InterPro" id="IPR029033">
    <property type="entry name" value="His_PPase_superfam"/>
</dbReference>